<dbReference type="Pfam" id="PF12833">
    <property type="entry name" value="HTH_18"/>
    <property type="match status" value="1"/>
</dbReference>
<evidence type="ECO:0000256" key="2">
    <source>
        <dbReference type="ARBA" id="ARBA00023125"/>
    </source>
</evidence>
<keyword evidence="6" id="KW-1185">Reference proteome</keyword>
<evidence type="ECO:0000256" key="1">
    <source>
        <dbReference type="ARBA" id="ARBA00023015"/>
    </source>
</evidence>
<reference evidence="5 6" key="1">
    <citation type="submission" date="2024-09" db="EMBL/GenBank/DDBJ databases">
        <authorList>
            <person name="Ruan L."/>
        </authorList>
    </citation>
    <scope>NUCLEOTIDE SEQUENCE [LARGE SCALE GENOMIC DNA]</scope>
    <source>
        <strain evidence="5 6">D33</strain>
    </source>
</reference>
<proteinExistence type="predicted"/>
<accession>A0ABV5B9M4</accession>
<keyword evidence="3" id="KW-0804">Transcription</keyword>
<dbReference type="EMBL" id="JBHILM010000016">
    <property type="protein sequence ID" value="MFB5682270.1"/>
    <property type="molecule type" value="Genomic_DNA"/>
</dbReference>
<protein>
    <submittedName>
        <fullName evidence="5">DUF6597 domain-containing transcriptional factor</fullName>
    </submittedName>
</protein>
<comment type="caution">
    <text evidence="5">The sequence shown here is derived from an EMBL/GenBank/DDBJ whole genome shotgun (WGS) entry which is preliminary data.</text>
</comment>
<dbReference type="InterPro" id="IPR018060">
    <property type="entry name" value="HTH_AraC"/>
</dbReference>
<keyword evidence="1" id="KW-0805">Transcription regulation</keyword>
<dbReference type="Pfam" id="PF20240">
    <property type="entry name" value="DUF6597"/>
    <property type="match status" value="1"/>
</dbReference>
<dbReference type="SMART" id="SM00342">
    <property type="entry name" value="HTH_ARAC"/>
    <property type="match status" value="1"/>
</dbReference>
<evidence type="ECO:0000256" key="3">
    <source>
        <dbReference type="ARBA" id="ARBA00023163"/>
    </source>
</evidence>
<feature type="domain" description="HTH araC/xylS-type" evidence="4">
    <location>
        <begin position="166"/>
        <end position="271"/>
    </location>
</feature>
<keyword evidence="2" id="KW-0238">DNA-binding</keyword>
<dbReference type="SUPFAM" id="SSF46689">
    <property type="entry name" value="Homeodomain-like"/>
    <property type="match status" value="1"/>
</dbReference>
<evidence type="ECO:0000313" key="5">
    <source>
        <dbReference type="EMBL" id="MFB5682270.1"/>
    </source>
</evidence>
<name>A0ABV5B9M4_9BACL</name>
<evidence type="ECO:0000313" key="6">
    <source>
        <dbReference type="Proteomes" id="UP001580407"/>
    </source>
</evidence>
<evidence type="ECO:0000259" key="4">
    <source>
        <dbReference type="PROSITE" id="PS01124"/>
    </source>
</evidence>
<dbReference type="Proteomes" id="UP001580407">
    <property type="component" value="Unassembled WGS sequence"/>
</dbReference>
<organism evidence="5 6">
    <name type="scientific">Paenibacillus terreus</name>
    <dbReference type="NCBI Taxonomy" id="1387834"/>
    <lineage>
        <taxon>Bacteria</taxon>
        <taxon>Bacillati</taxon>
        <taxon>Bacillota</taxon>
        <taxon>Bacilli</taxon>
        <taxon>Bacillales</taxon>
        <taxon>Paenibacillaceae</taxon>
        <taxon>Paenibacillus</taxon>
    </lineage>
</organism>
<dbReference type="Gene3D" id="1.10.10.60">
    <property type="entry name" value="Homeodomain-like"/>
    <property type="match status" value="1"/>
</dbReference>
<dbReference type="RefSeq" id="WP_375526028.1">
    <property type="nucleotide sequence ID" value="NZ_JBHILM010000016.1"/>
</dbReference>
<dbReference type="PANTHER" id="PTHR46796">
    <property type="entry name" value="HTH-TYPE TRANSCRIPTIONAL ACTIVATOR RHAS-RELATED"/>
    <property type="match status" value="1"/>
</dbReference>
<dbReference type="InterPro" id="IPR009057">
    <property type="entry name" value="Homeodomain-like_sf"/>
</dbReference>
<gene>
    <name evidence="5" type="ORF">ACE3NQ_15195</name>
</gene>
<dbReference type="PANTHER" id="PTHR46796:SF13">
    <property type="entry name" value="HTH-TYPE TRANSCRIPTIONAL ACTIVATOR RHAS"/>
    <property type="match status" value="1"/>
</dbReference>
<dbReference type="PROSITE" id="PS01124">
    <property type="entry name" value="HTH_ARAC_FAMILY_2"/>
    <property type="match status" value="1"/>
</dbReference>
<dbReference type="InterPro" id="IPR050204">
    <property type="entry name" value="AraC_XylS_family_regulators"/>
</dbReference>
<dbReference type="InterPro" id="IPR046532">
    <property type="entry name" value="DUF6597"/>
</dbReference>
<sequence length="272" mass="30946">MRHSYRPVPSPKLQPELHHPGYSYREYAPSHHLAPYIVCYWTMEFQPGAEKQLHRIIPDGCVGIIVDLLSSSCRKAAFVDGLATQSEVLHFSAARSMFGIQFYSEAAGAILKSPLSALTGHHVFLEDIWGIEGPLMVEEILAANNVSAIIKIVERKLSQILDLNDMPASSLVYKSMQYMYGFKGNLSVKNLAEKLNFSERHLRRAFDRELGLSPKEMLGIVRFQSMLQDLYRRSYSSLTDLALKYGYYDQSHFAKDFTRYYGLPLRQVAKKG</sequence>